<evidence type="ECO:0000256" key="3">
    <source>
        <dbReference type="ARBA" id="ARBA00060902"/>
    </source>
</evidence>
<name>A0A1B6FSB4_9HEMI</name>
<evidence type="ECO:0000256" key="2">
    <source>
        <dbReference type="ARBA" id="ARBA00023108"/>
    </source>
</evidence>
<reference evidence="5" key="1">
    <citation type="submission" date="2015-11" db="EMBL/GenBank/DDBJ databases">
        <title>De novo transcriptome assembly of four potential Pierce s Disease insect vectors from Arizona vineyards.</title>
        <authorList>
            <person name="Tassone E.E."/>
        </authorList>
    </citation>
    <scope>NUCLEOTIDE SEQUENCE</scope>
</reference>
<dbReference type="Pfam" id="PF06585">
    <property type="entry name" value="JHBP"/>
    <property type="match status" value="1"/>
</dbReference>
<feature type="chain" id="PRO_5008583155" description="Hemolymph juvenile hormone binding protein" evidence="4">
    <location>
        <begin position="29"/>
        <end position="257"/>
    </location>
</feature>
<dbReference type="AlphaFoldDB" id="A0A1B6FSB4"/>
<feature type="signal peptide" evidence="4">
    <location>
        <begin position="1"/>
        <end position="28"/>
    </location>
</feature>
<dbReference type="InterPro" id="IPR010562">
    <property type="entry name" value="Haemolymph_juvenile_hormone-bd"/>
</dbReference>
<dbReference type="Gene3D" id="3.15.10.30">
    <property type="entry name" value="Haemolymph juvenile hormone binding protein"/>
    <property type="match status" value="1"/>
</dbReference>
<evidence type="ECO:0000256" key="1">
    <source>
        <dbReference type="ARBA" id="ARBA00022729"/>
    </source>
</evidence>
<organism evidence="5">
    <name type="scientific">Cuerna arida</name>
    <dbReference type="NCBI Taxonomy" id="1464854"/>
    <lineage>
        <taxon>Eukaryota</taxon>
        <taxon>Metazoa</taxon>
        <taxon>Ecdysozoa</taxon>
        <taxon>Arthropoda</taxon>
        <taxon>Hexapoda</taxon>
        <taxon>Insecta</taxon>
        <taxon>Pterygota</taxon>
        <taxon>Neoptera</taxon>
        <taxon>Paraneoptera</taxon>
        <taxon>Hemiptera</taxon>
        <taxon>Auchenorrhyncha</taxon>
        <taxon>Membracoidea</taxon>
        <taxon>Cicadellidae</taxon>
        <taxon>Cicadellinae</taxon>
        <taxon>Proconiini</taxon>
        <taxon>Cuerna</taxon>
    </lineage>
</organism>
<dbReference type="FunFam" id="3.15.10.30:FF:000001">
    <property type="entry name" value="Takeout-like protein 1"/>
    <property type="match status" value="1"/>
</dbReference>
<proteinExistence type="inferred from homology"/>
<sequence length="257" mass="29461">VSVVNMWSELRLGLMPVLWCVVCGLTAAQEEDDNSDNQTRDFASYFSECKRGESGFDDCIKNALNAVRPFFKTGVPDLKIPPFDPFFAKEIVQRRGGFAINYRLVLRNVQERGWTESEVTSFRSDPVLNLIQYTQFFPEKYLEGEYEGSSQILLSPPDNRGVWNLTLYNLVQTTTISRPKNSDKLKVRVDVQKIGNMNIHISNLLRGRTFMENVLDRIINASWRAGFPMLRPLINDLVSTAFTELFNDAFNDLEINE</sequence>
<dbReference type="SMART" id="SM00700">
    <property type="entry name" value="JHBP"/>
    <property type="match status" value="1"/>
</dbReference>
<feature type="non-terminal residue" evidence="5">
    <location>
        <position position="257"/>
    </location>
</feature>
<dbReference type="GO" id="GO:0007623">
    <property type="term" value="P:circadian rhythm"/>
    <property type="evidence" value="ECO:0007669"/>
    <property type="project" value="UniProtKB-ARBA"/>
</dbReference>
<accession>A0A1B6FSB4</accession>
<feature type="non-terminal residue" evidence="5">
    <location>
        <position position="1"/>
    </location>
</feature>
<comment type="similarity">
    <text evidence="3">Belongs to the TO family.</text>
</comment>
<evidence type="ECO:0000256" key="4">
    <source>
        <dbReference type="SAM" id="SignalP"/>
    </source>
</evidence>
<keyword evidence="2" id="KW-0090">Biological rhythms</keyword>
<protein>
    <recommendedName>
        <fullName evidence="6">Hemolymph juvenile hormone binding protein</fullName>
    </recommendedName>
</protein>
<dbReference type="InterPro" id="IPR038606">
    <property type="entry name" value="To_sf"/>
</dbReference>
<dbReference type="PANTHER" id="PTHR11008">
    <property type="entry name" value="PROTEIN TAKEOUT-LIKE PROTEIN"/>
    <property type="match status" value="1"/>
</dbReference>
<evidence type="ECO:0008006" key="6">
    <source>
        <dbReference type="Google" id="ProtNLM"/>
    </source>
</evidence>
<dbReference type="EMBL" id="GECZ01016667">
    <property type="protein sequence ID" value="JAS53102.1"/>
    <property type="molecule type" value="Transcribed_RNA"/>
</dbReference>
<evidence type="ECO:0000313" key="5">
    <source>
        <dbReference type="EMBL" id="JAS53102.1"/>
    </source>
</evidence>
<dbReference type="PANTHER" id="PTHR11008:SF15">
    <property type="entry name" value="CIRCADIAN CLOCK-CONTROLLED PROTEIN"/>
    <property type="match status" value="1"/>
</dbReference>
<gene>
    <name evidence="5" type="ORF">g.48431</name>
</gene>
<dbReference type="GO" id="GO:0005615">
    <property type="term" value="C:extracellular space"/>
    <property type="evidence" value="ECO:0007669"/>
    <property type="project" value="TreeGrafter"/>
</dbReference>
<keyword evidence="1 4" id="KW-0732">Signal</keyword>